<evidence type="ECO:0000313" key="2">
    <source>
        <dbReference type="Proteomes" id="UP000252669"/>
    </source>
</evidence>
<gene>
    <name evidence="1" type="ORF">CRU91_11965</name>
</gene>
<accession>A0A366MQQ4</accession>
<protein>
    <submittedName>
        <fullName evidence="1">Uncharacterized protein</fullName>
    </submittedName>
</protein>
<dbReference type="RefSeq" id="WP_113895443.1">
    <property type="nucleotide sequence ID" value="NZ_JANJGA010000033.1"/>
</dbReference>
<name>A0A366MQQ4_9BACT</name>
<proteinExistence type="predicted"/>
<dbReference type="EMBL" id="PDKB01000035">
    <property type="protein sequence ID" value="RBQ27924.1"/>
    <property type="molecule type" value="Genomic_DNA"/>
</dbReference>
<evidence type="ECO:0000313" key="1">
    <source>
        <dbReference type="EMBL" id="RBQ27924.1"/>
    </source>
</evidence>
<keyword evidence="2" id="KW-1185">Reference proteome</keyword>
<dbReference type="Proteomes" id="UP000252669">
    <property type="component" value="Unassembled WGS sequence"/>
</dbReference>
<dbReference type="AlphaFoldDB" id="A0A366MQQ4"/>
<comment type="caution">
    <text evidence="1">The sequence shown here is derived from an EMBL/GenBank/DDBJ whole genome shotgun (WGS) entry which is preliminary data.</text>
</comment>
<organism evidence="1 2">
    <name type="scientific">Aliarcobacter vitoriensis</name>
    <dbReference type="NCBI Taxonomy" id="2011099"/>
    <lineage>
        <taxon>Bacteria</taxon>
        <taxon>Pseudomonadati</taxon>
        <taxon>Campylobacterota</taxon>
        <taxon>Epsilonproteobacteria</taxon>
        <taxon>Campylobacterales</taxon>
        <taxon>Arcobacteraceae</taxon>
        <taxon>Aliarcobacter</taxon>
    </lineage>
</organism>
<reference evidence="1 2" key="1">
    <citation type="submission" date="2017-10" db="EMBL/GenBank/DDBJ databases">
        <title>Genomics of the genus Arcobacter.</title>
        <authorList>
            <person name="Perez-Cataluna A."/>
            <person name="Figueras M.J."/>
        </authorList>
    </citation>
    <scope>NUCLEOTIDE SEQUENCE [LARGE SCALE GENOMIC DNA]</scope>
    <source>
        <strain evidence="1 2">CECT 9230</strain>
    </source>
</reference>
<dbReference type="OrthoDB" id="5346208at2"/>
<sequence length="204" mass="24178">MNCKNRIKPVLLRDVKTEALLVFIRTTLEDYFYQIENSGYHFQLGTPEDNEFITSNLKSLLKYLQDTVINSSYLRSLIENCSKKPSLKFIAKKEEPLMIYYDSLVKSIEKELDNGSFWIPELIVLSLLSEWIIEEEKSTYFYPYLKEFNYVELLNCYDKAKIGLEADNKDVVMRMYKISTILISDLKNSKYKINNTRKKSKKRR</sequence>